<gene>
    <name evidence="2" type="ORF">OEG82_12840</name>
</gene>
<accession>A0ABT3YGP1</accession>
<feature type="region of interest" description="Disordered" evidence="1">
    <location>
        <begin position="41"/>
        <end position="61"/>
    </location>
</feature>
<comment type="caution">
    <text evidence="2">The sequence shown here is derived from an EMBL/GenBank/DDBJ whole genome shotgun (WGS) entry which is preliminary data.</text>
</comment>
<evidence type="ECO:0000313" key="2">
    <source>
        <dbReference type="EMBL" id="MCY0094905.1"/>
    </source>
</evidence>
<name>A0ABT3YGP1_9HYPH</name>
<organism evidence="2 3">
    <name type="scientific">Hoeflea ulvae</name>
    <dbReference type="NCBI Taxonomy" id="2983764"/>
    <lineage>
        <taxon>Bacteria</taxon>
        <taxon>Pseudomonadati</taxon>
        <taxon>Pseudomonadota</taxon>
        <taxon>Alphaproteobacteria</taxon>
        <taxon>Hyphomicrobiales</taxon>
        <taxon>Rhizobiaceae</taxon>
        <taxon>Hoeflea</taxon>
    </lineage>
</organism>
<sequence>MADTYNGILIRANGSDTGSIPRGGPFSGCPDIIPWGQTSVQDPQSTFGSASGSATSYNKDPGQNIQANSVNYIYVRGKNTGTAAVDGAQTYLWYSPSNLILWPQQWMTNQYMITPDKASVGTNYVPMSAATGAICVTPDPFIWLNPQPPASGTHYCLITMTGTNSEIVTMRDSAMSIVSSDGLGAWIAANGGTGWRNVATVTTGSPDFSTMTNYTNAGPVTKVHFTLLCTNLPAGSEVAFSCAAPNDGGAGFDPIALPWTKVPPPAGGKDGDTVASFSAGMQTQVIANYTSGFYYQYRSNGYKTPPGFNITMQALVVSNGKDALAAHPLTLASYVPESTMIFRPRENRLSQGLKFYADVDGGDPFDPPDNGNVTAAIIGSHTTQLPDHD</sequence>
<evidence type="ECO:0000313" key="3">
    <source>
        <dbReference type="Proteomes" id="UP001081283"/>
    </source>
</evidence>
<dbReference type="RefSeq" id="WP_267612819.1">
    <property type="nucleotide sequence ID" value="NZ_JAOVZQ010000001.1"/>
</dbReference>
<evidence type="ECO:0000256" key="1">
    <source>
        <dbReference type="SAM" id="MobiDB-lite"/>
    </source>
</evidence>
<evidence type="ECO:0008006" key="4">
    <source>
        <dbReference type="Google" id="ProtNLM"/>
    </source>
</evidence>
<dbReference type="EMBL" id="JAOVZQ010000001">
    <property type="protein sequence ID" value="MCY0094905.1"/>
    <property type="molecule type" value="Genomic_DNA"/>
</dbReference>
<dbReference type="Proteomes" id="UP001081283">
    <property type="component" value="Unassembled WGS sequence"/>
</dbReference>
<protein>
    <recommendedName>
        <fullName evidence="4">Ig-like domain-containing protein</fullName>
    </recommendedName>
</protein>
<feature type="compositionally biased region" description="Low complexity" evidence="1">
    <location>
        <begin position="45"/>
        <end position="56"/>
    </location>
</feature>
<keyword evidence="3" id="KW-1185">Reference proteome</keyword>
<proteinExistence type="predicted"/>
<reference evidence="2" key="1">
    <citation type="submission" date="2022-10" db="EMBL/GenBank/DDBJ databases">
        <title>Hoeflea sp. J2-29, isolated from marine algae.</title>
        <authorList>
            <person name="Kristyanto S."/>
            <person name="Kim J.M."/>
            <person name="Jeon C.O."/>
        </authorList>
    </citation>
    <scope>NUCLEOTIDE SEQUENCE</scope>
    <source>
        <strain evidence="2">J2-29</strain>
    </source>
</reference>